<feature type="domain" description="DUF218" evidence="1">
    <location>
        <begin position="47"/>
        <end position="176"/>
    </location>
</feature>
<dbReference type="CDD" id="cd06259">
    <property type="entry name" value="YdcF-like"/>
    <property type="match status" value="1"/>
</dbReference>
<dbReference type="EMBL" id="PGTN01000016">
    <property type="protein sequence ID" value="PJF48392.1"/>
    <property type="molecule type" value="Genomic_DNA"/>
</dbReference>
<dbReference type="PANTHER" id="PTHR30336">
    <property type="entry name" value="INNER MEMBRANE PROTEIN, PROBABLE PERMEASE"/>
    <property type="match status" value="1"/>
</dbReference>
<organism evidence="2 3">
    <name type="scientific">Candidatus Thermofonsia Clade 3 bacterium</name>
    <dbReference type="NCBI Taxonomy" id="2364212"/>
    <lineage>
        <taxon>Bacteria</taxon>
        <taxon>Bacillati</taxon>
        <taxon>Chloroflexota</taxon>
        <taxon>Candidatus Thermofontia</taxon>
        <taxon>Candidatus Thermofonsia Clade 3</taxon>
    </lineage>
</organism>
<protein>
    <recommendedName>
        <fullName evidence="1">DUF218 domain-containing protein</fullName>
    </recommendedName>
</protein>
<dbReference type="Proteomes" id="UP000230790">
    <property type="component" value="Unassembled WGS sequence"/>
</dbReference>
<dbReference type="AlphaFoldDB" id="A0A2M8QF66"/>
<evidence type="ECO:0000313" key="2">
    <source>
        <dbReference type="EMBL" id="PJF48392.1"/>
    </source>
</evidence>
<name>A0A2M8QF66_9CHLR</name>
<reference evidence="2 3" key="1">
    <citation type="submission" date="2017-11" db="EMBL/GenBank/DDBJ databases">
        <title>Evolution of Phototrophy in the Chloroflexi Phylum Driven by Horizontal Gene Transfer.</title>
        <authorList>
            <person name="Ward L.M."/>
            <person name="Hemp J."/>
            <person name="Shih P.M."/>
            <person name="Mcglynn S.E."/>
            <person name="Fischer W."/>
        </authorList>
    </citation>
    <scope>NUCLEOTIDE SEQUENCE [LARGE SCALE GENOMIC DNA]</scope>
    <source>
        <strain evidence="2">JP3_7</strain>
    </source>
</reference>
<comment type="caution">
    <text evidence="2">The sequence shown here is derived from an EMBL/GenBank/DDBJ whole genome shotgun (WGS) entry which is preliminary data.</text>
</comment>
<proteinExistence type="predicted"/>
<gene>
    <name evidence="2" type="ORF">CUN48_03930</name>
</gene>
<dbReference type="PANTHER" id="PTHR30336:SF6">
    <property type="entry name" value="INTEGRAL MEMBRANE PROTEIN"/>
    <property type="match status" value="1"/>
</dbReference>
<accession>A0A2M8QF66</accession>
<dbReference type="InterPro" id="IPR003848">
    <property type="entry name" value="DUF218"/>
</dbReference>
<dbReference type="Pfam" id="PF02698">
    <property type="entry name" value="DUF218"/>
    <property type="match status" value="1"/>
</dbReference>
<dbReference type="GO" id="GO:0005886">
    <property type="term" value="C:plasma membrane"/>
    <property type="evidence" value="ECO:0007669"/>
    <property type="project" value="TreeGrafter"/>
</dbReference>
<evidence type="ECO:0000259" key="1">
    <source>
        <dbReference type="Pfam" id="PF02698"/>
    </source>
</evidence>
<dbReference type="InterPro" id="IPR051599">
    <property type="entry name" value="Cell_Envelope_Assoc"/>
</dbReference>
<sequence>MRSVIKRVILLTAILVVIVPLLARGFTMAFARSRIYTAPEATPHHRVAIVFGAGVRGNQPSAVLYDRVVSAVALYRAGVVDKLLMSGDKRFANYNEPAVMRQTALRLGVLDDDIALDYAGHSTYDTCFRARTIFGLRDAVLVTQAYHLDRAIFTCSALGVAAVGYPADRRPYAAMSWFQLREFGATLKAFWDLFISRPLPALGEPLPNRLSRGGLLHFPLS</sequence>
<evidence type="ECO:0000313" key="3">
    <source>
        <dbReference type="Proteomes" id="UP000230790"/>
    </source>
</evidence>